<feature type="non-terminal residue" evidence="3">
    <location>
        <position position="1"/>
    </location>
</feature>
<feature type="region of interest" description="Disordered" evidence="1">
    <location>
        <begin position="1"/>
        <end position="38"/>
    </location>
</feature>
<keyword evidence="4" id="KW-1185">Reference proteome</keyword>
<feature type="region of interest" description="Disordered" evidence="1">
    <location>
        <begin position="312"/>
        <end position="420"/>
    </location>
</feature>
<sequence length="1499" mass="162501">DMGLLGLGGGDSDSENGGPPAGGEGAAQADGSSNESDYSIDEHDCLGCDVTSRKMCPISVLRQAPKLVKWARYRKKPFQNKKTGVIRKRKAPSGRWCGNCFNFWRSNFKKEVPNLEDFEDITREKPHLKAKWKKMNGNYIRVKGGGKSRVRNGKPKRVSKRTSVRDQLVDGGVYFYTPSACKRKFGCPKENKAKPHTVKKKDGTLLHGYAVRHGEEGVFQLNSIVENETVLEESLLNQEEQLHEEHAEEVFADAQATGTVRNLCQPELNQLVVIKVRDMSDNPQEAAAASGPTVQLEKDVIEMGRLADLRKRAADQSAALEQSQASSESDDGKDDKDGEESEDGSVSASNSDSDACSGARPLVKNPGTKKAAAAQPPAKKSKTSAATASTAASTPKTGRKSVGGSSAAGSVRSGSAPPKDDKIAAHAKELLHPLEVAYVDFIAGKWAAYNPRPLSQMLKDIVVAIDAANRFLKAKGSKQVGADAEIEKLQKHVEAMTAISGFKKYWTKFQGLDAATAYQQQDAAKAKLIAGAAMPPCITKIVIDKKVKETEDLEGQLGLIEDTNTVGGIGMLPAEEQAGHAQALLLKVMSSFLDSMKTINDYDEGEAKFKGLVTAVLNRTSLPKPAVDDMKAISVYFIWKDKAVDSSNVAPMKSGVQAAVARLTQKKDSSCYLALLKRKKPAPYEMAVKGLTDMMKTVQQMEQKSQATAGILKAINKATSTLPSIDQKSIEQHIEKFIACVSECKKVNWKETNSDEVAEAMVTFMDRIAASIMFQVPSNVATADEDTQIAVVKWVGTQARLLTTYTQMLHGNMPEAKPLDEIPGRNQALQSWCGLLEYLKWFNVDAVLGADLPVDKLNIALSKMSNHDIKGLAQATNSIGVQGNVPYPIDLLDIIKLTIEVDREALTFLTTMNALGEFHKILPAPLCSVMKALIDIQSNNDGDEQDPITIEDHELLNISLNFAGHVDIPEELVTRVTADDVHTVLGKLDMKVGVAIVFNELKDKFSLSEGAEASIPSGDKSKRVPFLMKLLPALRAVIALDGYGEVSGLNAVAVAEPSLAQVGLQGNDQNNLFKNYNEKERDLTDLQVWMESASSDVLSDAVRANLSKTFKSWDDAKRTKMYNALEAIANKIEAVGKSIGPNLIDTKSATKNFEPEQMQIVKEMPGRQSLINAVKTMGETLTTWRLLASPVGGNFSVGEKSASKLEEKIQEAIVQRGKAKSMIAVRSAFCILLSKDAALVSNYMVEMRNAKTTIPQKLKKQLEALQQQAGVEPAQDDAEGTMQQSRTCWAEQWEEEIVEASSSRKRAERLLGGFSQVRISTASLHDQIALAEISRDQELNAAEFADHLFGSGTYETLDPVRSSIRDALEVGATVARIALGDAGETAALQRHCRPGSIVELKLQPVIAACEALREAMLSVSRAAVTKVQTAALADESSPQYKALQDSVVSALGSKRTLAISDGAPEYAPGGKRVARVQVDPETGAAKPAPARREDAEDDK</sequence>
<accession>A0ABN9QNG5</accession>
<evidence type="ECO:0000313" key="4">
    <source>
        <dbReference type="Proteomes" id="UP001189429"/>
    </source>
</evidence>
<name>A0ABN9QNG5_9DINO</name>
<feature type="compositionally biased region" description="Low complexity" evidence="1">
    <location>
        <begin position="315"/>
        <end position="327"/>
    </location>
</feature>
<dbReference type="EMBL" id="CAUYUJ010003737">
    <property type="protein sequence ID" value="CAK0806551.1"/>
    <property type="molecule type" value="Genomic_DNA"/>
</dbReference>
<protein>
    <recommendedName>
        <fullName evidence="2">4Fe-4S ferredoxin-type domain-containing protein</fullName>
    </recommendedName>
</protein>
<feature type="compositionally biased region" description="Acidic residues" evidence="1">
    <location>
        <begin position="328"/>
        <end position="343"/>
    </location>
</feature>
<evidence type="ECO:0000313" key="3">
    <source>
        <dbReference type="EMBL" id="CAK0806551.1"/>
    </source>
</evidence>
<dbReference type="PROSITE" id="PS51379">
    <property type="entry name" value="4FE4S_FER_2"/>
    <property type="match status" value="1"/>
</dbReference>
<gene>
    <name evidence="3" type="ORF">PCOR1329_LOCUS12737</name>
</gene>
<dbReference type="InterPro" id="IPR017896">
    <property type="entry name" value="4Fe4S_Fe-S-bd"/>
</dbReference>
<organism evidence="3 4">
    <name type="scientific">Prorocentrum cordatum</name>
    <dbReference type="NCBI Taxonomy" id="2364126"/>
    <lineage>
        <taxon>Eukaryota</taxon>
        <taxon>Sar</taxon>
        <taxon>Alveolata</taxon>
        <taxon>Dinophyceae</taxon>
        <taxon>Prorocentrales</taxon>
        <taxon>Prorocentraceae</taxon>
        <taxon>Prorocentrum</taxon>
    </lineage>
</organism>
<feature type="domain" description="4Fe-4S ferredoxin-type" evidence="2">
    <location>
        <begin position="36"/>
        <end position="66"/>
    </location>
</feature>
<feature type="region of interest" description="Disordered" evidence="1">
    <location>
        <begin position="1460"/>
        <end position="1499"/>
    </location>
</feature>
<feature type="compositionally biased region" description="Low complexity" evidence="1">
    <location>
        <begin position="368"/>
        <end position="416"/>
    </location>
</feature>
<feature type="compositionally biased region" description="Basic and acidic residues" evidence="1">
    <location>
        <begin position="1490"/>
        <end position="1499"/>
    </location>
</feature>
<reference evidence="3" key="1">
    <citation type="submission" date="2023-10" db="EMBL/GenBank/DDBJ databases">
        <authorList>
            <person name="Chen Y."/>
            <person name="Shah S."/>
            <person name="Dougan E. K."/>
            <person name="Thang M."/>
            <person name="Chan C."/>
        </authorList>
    </citation>
    <scope>NUCLEOTIDE SEQUENCE [LARGE SCALE GENOMIC DNA]</scope>
</reference>
<evidence type="ECO:0000259" key="2">
    <source>
        <dbReference type="PROSITE" id="PS51379"/>
    </source>
</evidence>
<comment type="caution">
    <text evidence="3">The sequence shown here is derived from an EMBL/GenBank/DDBJ whole genome shotgun (WGS) entry which is preliminary data.</text>
</comment>
<proteinExistence type="predicted"/>
<dbReference type="Proteomes" id="UP001189429">
    <property type="component" value="Unassembled WGS sequence"/>
</dbReference>
<evidence type="ECO:0000256" key="1">
    <source>
        <dbReference type="SAM" id="MobiDB-lite"/>
    </source>
</evidence>
<feature type="compositionally biased region" description="Gly residues" evidence="1">
    <location>
        <begin position="1"/>
        <end position="11"/>
    </location>
</feature>